<evidence type="ECO:0000313" key="1">
    <source>
        <dbReference type="EMBL" id="KAK3251705.1"/>
    </source>
</evidence>
<dbReference type="AlphaFoldDB" id="A0AAE0FG30"/>
<evidence type="ECO:0000313" key="2">
    <source>
        <dbReference type="EMBL" id="KAK3259166.1"/>
    </source>
</evidence>
<evidence type="ECO:0000313" key="3">
    <source>
        <dbReference type="Proteomes" id="UP001190700"/>
    </source>
</evidence>
<organism evidence="2 3">
    <name type="scientific">Cymbomonas tetramitiformis</name>
    <dbReference type="NCBI Taxonomy" id="36881"/>
    <lineage>
        <taxon>Eukaryota</taxon>
        <taxon>Viridiplantae</taxon>
        <taxon>Chlorophyta</taxon>
        <taxon>Pyramimonadophyceae</taxon>
        <taxon>Pyramimonadales</taxon>
        <taxon>Pyramimonadaceae</taxon>
        <taxon>Cymbomonas</taxon>
    </lineage>
</organism>
<comment type="caution">
    <text evidence="2">The sequence shown here is derived from an EMBL/GenBank/DDBJ whole genome shotgun (WGS) entry which is preliminary data.</text>
</comment>
<gene>
    <name evidence="2" type="ORF">CYMTET_31826</name>
    <name evidence="1" type="ORF">CYMTET_38966</name>
</gene>
<protein>
    <submittedName>
        <fullName evidence="2">Uncharacterized protein</fullName>
    </submittedName>
</protein>
<accession>A0AAE0FG30</accession>
<dbReference type="EMBL" id="LGRX02025883">
    <property type="protein sequence ID" value="KAK3251705.1"/>
    <property type="molecule type" value="Genomic_DNA"/>
</dbReference>
<dbReference type="Proteomes" id="UP001190700">
    <property type="component" value="Unassembled WGS sequence"/>
</dbReference>
<sequence length="566" mass="64464">MQRLPALRSLKLGATPQRRSAHHSKLNDLVARPDGDAADAQEKLKALCPDCRAYSTANTTCKGASGMWRLFVTVAFDAVVKEASGGTVDSFQELERLFDLRDRTRLFLEKVLALDMAFRSCDERVEAFSDMLDRSCSLLILHAMGVHVDQSKEASHRSDTIPVEAYRKESIRVGYGIVDRKATAPSCTISHLPKCCGSGFVRKRKRSEVKDAETVDKKKLPDSNTAYNSFSRDRIYQGHLSYGECICFKACAGTKNWLQKIPTRISSLVCNLSMQGHRRLYANTKARSRVHETPCPEVLIIRYKKLTSVNVNLNAFFKTFLYSHQNMDNMNVQFLLYTLPMKSEENLDYFKALQHTTSVLNREQLRTATWRTMRSIDFYAENIKRMISLDQVRSDISFSKPASNKHLTFCARNTVALSRDDTLRRIFCFLNRRTDEASPVELFAQLFGDYTGPDSLDRRLMNAEREVDEKRFETSARSFQSSSPCTDVILDLQKEIADVFVDVFSTPFVQRIIQTLLTVLVECNLTSPNAKPDEGCEPVDQLVLSFVLCRIKRFFQERSVKRDGVS</sequence>
<keyword evidence="3" id="KW-1185">Reference proteome</keyword>
<reference evidence="2 3" key="1">
    <citation type="journal article" date="2015" name="Genome Biol. Evol.">
        <title>Comparative Genomics of a Bacterivorous Green Alga Reveals Evolutionary Causalities and Consequences of Phago-Mixotrophic Mode of Nutrition.</title>
        <authorList>
            <person name="Burns J.A."/>
            <person name="Paasch A."/>
            <person name="Narechania A."/>
            <person name="Kim E."/>
        </authorList>
    </citation>
    <scope>NUCLEOTIDE SEQUENCE [LARGE SCALE GENOMIC DNA]</scope>
    <source>
        <strain evidence="2">PLY_AMNH</strain>
    </source>
</reference>
<reference evidence="2" key="2">
    <citation type="submission" date="2023-06" db="EMBL/GenBank/DDBJ databases">
        <title>Long-read-based genome assembly of the green algal bacterivore Cymbomonas tetramitiformis.</title>
        <authorList>
            <person name="Gyaltshen Y."/>
            <person name="Rozenberg A."/>
            <person name="Paasch A."/>
            <person name="Burns J.A."/>
            <person name="Warring S."/>
            <person name="Larson R."/>
            <person name="Maurer-Alcala X."/>
            <person name="Dacks J."/>
            <person name="Kim E."/>
        </authorList>
    </citation>
    <scope>NUCLEOTIDE SEQUENCE</scope>
    <source>
        <strain evidence="2">PLY_AMNH</strain>
    </source>
</reference>
<proteinExistence type="predicted"/>
<dbReference type="EMBL" id="LGRX02018953">
    <property type="protein sequence ID" value="KAK3259166.1"/>
    <property type="molecule type" value="Genomic_DNA"/>
</dbReference>
<name>A0AAE0FG30_9CHLO</name>